<name>A0A9P8AWN3_9AGAR</name>
<sequence>MRQIFTALTLRRSRSSDLQLKQKPWNRLGHFLSESKQSFLAQVLSETPTLARDWRFVIGNEISDLDSIACSIVYSWVYAWDYGIPSVALIRSTKGELSLRPENLYALQLAGVYSPEDQLLLLDDLEHEISTPGSFPVDRLILVDHNRVDPMFVSGVITTEPTSDGEHLYGNSVIERVIDHHSDEGLYTRTAERTIATAGSCASLVTFLCPEWMPPEPATLLLCAILLDTNGLKDNVEQVDIDAVVFLLPRSILQTTCERPSPDIIKSLPEVQALTAELMRRRLSLSHLTPLDLLRRDYQEYGLNVRWYSPPVIRIGISCVPSQAKKSGLMRASQKHLGECGLAIIAILIGQKLTVLIFDRDGQSLKDRVWQGLEMKFHFKQQRMLRIKPLPVGMQQRIYTLPAAEATREFIEGMFKHVLEG</sequence>
<evidence type="ECO:0000313" key="2">
    <source>
        <dbReference type="Proteomes" id="UP000812287"/>
    </source>
</evidence>
<dbReference type="InterPro" id="IPR038763">
    <property type="entry name" value="DHH_sf"/>
</dbReference>
<dbReference type="PANTHER" id="PTHR12112">
    <property type="entry name" value="BNIP - RELATED"/>
    <property type="match status" value="1"/>
</dbReference>
<organism evidence="1 2">
    <name type="scientific">Guyanagaster necrorhizus</name>
    <dbReference type="NCBI Taxonomy" id="856835"/>
    <lineage>
        <taxon>Eukaryota</taxon>
        <taxon>Fungi</taxon>
        <taxon>Dikarya</taxon>
        <taxon>Basidiomycota</taxon>
        <taxon>Agaricomycotina</taxon>
        <taxon>Agaricomycetes</taxon>
        <taxon>Agaricomycetidae</taxon>
        <taxon>Agaricales</taxon>
        <taxon>Marasmiineae</taxon>
        <taxon>Physalacriaceae</taxon>
        <taxon>Guyanagaster</taxon>
    </lineage>
</organism>
<evidence type="ECO:0008006" key="3">
    <source>
        <dbReference type="Google" id="ProtNLM"/>
    </source>
</evidence>
<dbReference type="RefSeq" id="XP_043044253.1">
    <property type="nucleotide sequence ID" value="XM_043178891.1"/>
</dbReference>
<dbReference type="PANTHER" id="PTHR12112:SF39">
    <property type="entry name" value="EG:152A3.5 PROTEIN (FBGN0003116_PN PROTEIN)"/>
    <property type="match status" value="1"/>
</dbReference>
<dbReference type="Gene3D" id="3.90.1640.10">
    <property type="entry name" value="inorganic pyrophosphatase (n-terminal core)"/>
    <property type="match status" value="1"/>
</dbReference>
<dbReference type="AlphaFoldDB" id="A0A9P8AWN3"/>
<dbReference type="GO" id="GO:0004309">
    <property type="term" value="F:exopolyphosphatase activity"/>
    <property type="evidence" value="ECO:0007669"/>
    <property type="project" value="TreeGrafter"/>
</dbReference>
<dbReference type="GO" id="GO:0005737">
    <property type="term" value="C:cytoplasm"/>
    <property type="evidence" value="ECO:0007669"/>
    <property type="project" value="TreeGrafter"/>
</dbReference>
<proteinExistence type="predicted"/>
<dbReference type="SUPFAM" id="SSF64182">
    <property type="entry name" value="DHH phosphoesterases"/>
    <property type="match status" value="1"/>
</dbReference>
<accession>A0A9P8AWN3</accession>
<dbReference type="EMBL" id="MU250526">
    <property type="protein sequence ID" value="KAG7450753.1"/>
    <property type="molecule type" value="Genomic_DNA"/>
</dbReference>
<reference evidence="1" key="1">
    <citation type="submission" date="2020-11" db="EMBL/GenBank/DDBJ databases">
        <title>Adaptations for nitrogen fixation in a non-lichenized fungal sporocarp promotes dispersal by wood-feeding termites.</title>
        <authorList>
            <consortium name="DOE Joint Genome Institute"/>
            <person name="Koch R.A."/>
            <person name="Yoon G."/>
            <person name="Arayal U."/>
            <person name="Lail K."/>
            <person name="Amirebrahimi M."/>
            <person name="Labutti K."/>
            <person name="Lipzen A."/>
            <person name="Riley R."/>
            <person name="Barry K."/>
            <person name="Henrissat B."/>
            <person name="Grigoriev I.V."/>
            <person name="Herr J.R."/>
            <person name="Aime M.C."/>
        </authorList>
    </citation>
    <scope>NUCLEOTIDE SEQUENCE</scope>
    <source>
        <strain evidence="1">MCA 3950</strain>
    </source>
</reference>
<protein>
    <recommendedName>
        <fullName evidence="3">Exopolyphosphatase</fullName>
    </recommendedName>
</protein>
<keyword evidence="2" id="KW-1185">Reference proteome</keyword>
<gene>
    <name evidence="1" type="ORF">BT62DRAFT_1072780</name>
</gene>
<evidence type="ECO:0000313" key="1">
    <source>
        <dbReference type="EMBL" id="KAG7450753.1"/>
    </source>
</evidence>
<dbReference type="GeneID" id="66101185"/>
<dbReference type="Proteomes" id="UP000812287">
    <property type="component" value="Unassembled WGS sequence"/>
</dbReference>
<dbReference type="OrthoDB" id="374045at2759"/>
<comment type="caution">
    <text evidence="1">The sequence shown here is derived from an EMBL/GenBank/DDBJ whole genome shotgun (WGS) entry which is preliminary data.</text>
</comment>